<evidence type="ECO:0000313" key="6">
    <source>
        <dbReference type="Proteomes" id="UP000712527"/>
    </source>
</evidence>
<sequence>MERNDPQKPCCEARSPEQRILRDLGYFGFFLHLHHGGRSGKQHILVRLLAAGGTMAQRELQESSPITSASLSELLAKLEGEGLVTRLRSQTDRRQLTIALTEPGRAKAREVVEARRAFEQCAVSCLTPEEVDDLADKLDRLADHWRALEKEKAPKKKGEAACGKN</sequence>
<dbReference type="PANTHER" id="PTHR33164">
    <property type="entry name" value="TRANSCRIPTIONAL REGULATOR, MARR FAMILY"/>
    <property type="match status" value="1"/>
</dbReference>
<dbReference type="PROSITE" id="PS50995">
    <property type="entry name" value="HTH_MARR_2"/>
    <property type="match status" value="1"/>
</dbReference>
<dbReference type="InterPro" id="IPR036390">
    <property type="entry name" value="WH_DNA-bd_sf"/>
</dbReference>
<keyword evidence="2" id="KW-0238">DNA-binding</keyword>
<dbReference type="PRINTS" id="PR00598">
    <property type="entry name" value="HTHMARR"/>
</dbReference>
<dbReference type="InterPro" id="IPR023187">
    <property type="entry name" value="Tscrpt_reg_MarR-type_CS"/>
</dbReference>
<name>A0ABS2F3I3_9ACTN</name>
<keyword evidence="6" id="KW-1185">Reference proteome</keyword>
<dbReference type="Gene3D" id="1.10.10.10">
    <property type="entry name" value="Winged helix-like DNA-binding domain superfamily/Winged helix DNA-binding domain"/>
    <property type="match status" value="1"/>
</dbReference>
<evidence type="ECO:0000256" key="2">
    <source>
        <dbReference type="ARBA" id="ARBA00023125"/>
    </source>
</evidence>
<evidence type="ECO:0000256" key="1">
    <source>
        <dbReference type="ARBA" id="ARBA00023015"/>
    </source>
</evidence>
<evidence type="ECO:0000259" key="4">
    <source>
        <dbReference type="PROSITE" id="PS50995"/>
    </source>
</evidence>
<comment type="caution">
    <text evidence="5">The sequence shown here is derived from an EMBL/GenBank/DDBJ whole genome shotgun (WGS) entry which is preliminary data.</text>
</comment>
<dbReference type="EMBL" id="JACSNQ010000016">
    <property type="protein sequence ID" value="MBM6775372.1"/>
    <property type="molecule type" value="Genomic_DNA"/>
</dbReference>
<accession>A0ABS2F3I3</accession>
<organism evidence="5 6">
    <name type="scientific">Olsenella profusa</name>
    <dbReference type="NCBI Taxonomy" id="138595"/>
    <lineage>
        <taxon>Bacteria</taxon>
        <taxon>Bacillati</taxon>
        <taxon>Actinomycetota</taxon>
        <taxon>Coriobacteriia</taxon>
        <taxon>Coriobacteriales</taxon>
        <taxon>Atopobiaceae</taxon>
        <taxon>Olsenella</taxon>
    </lineage>
</organism>
<protein>
    <submittedName>
        <fullName evidence="5">MarR family transcriptional regulator</fullName>
    </submittedName>
</protein>
<dbReference type="SMART" id="SM00347">
    <property type="entry name" value="HTH_MARR"/>
    <property type="match status" value="1"/>
</dbReference>
<dbReference type="Pfam" id="PF01047">
    <property type="entry name" value="MarR"/>
    <property type="match status" value="1"/>
</dbReference>
<dbReference type="InterPro" id="IPR000835">
    <property type="entry name" value="HTH_MarR-typ"/>
</dbReference>
<gene>
    <name evidence="5" type="ORF">H9X80_07425</name>
</gene>
<proteinExistence type="predicted"/>
<evidence type="ECO:0000313" key="5">
    <source>
        <dbReference type="EMBL" id="MBM6775372.1"/>
    </source>
</evidence>
<keyword evidence="1" id="KW-0805">Transcription regulation</keyword>
<dbReference type="Proteomes" id="UP000712527">
    <property type="component" value="Unassembled WGS sequence"/>
</dbReference>
<feature type="domain" description="HTH marR-type" evidence="4">
    <location>
        <begin position="1"/>
        <end position="143"/>
    </location>
</feature>
<dbReference type="PANTHER" id="PTHR33164:SF43">
    <property type="entry name" value="HTH-TYPE TRANSCRIPTIONAL REPRESSOR YETL"/>
    <property type="match status" value="1"/>
</dbReference>
<dbReference type="InterPro" id="IPR039422">
    <property type="entry name" value="MarR/SlyA-like"/>
</dbReference>
<keyword evidence="3" id="KW-0804">Transcription</keyword>
<evidence type="ECO:0000256" key="3">
    <source>
        <dbReference type="ARBA" id="ARBA00023163"/>
    </source>
</evidence>
<reference evidence="5 6" key="1">
    <citation type="journal article" date="2021" name="Sci. Rep.">
        <title>The distribution of antibiotic resistance genes in chicken gut microbiota commensals.</title>
        <authorList>
            <person name="Juricova H."/>
            <person name="Matiasovicova J."/>
            <person name="Kubasova T."/>
            <person name="Cejkova D."/>
            <person name="Rychlik I."/>
        </authorList>
    </citation>
    <scope>NUCLEOTIDE SEQUENCE [LARGE SCALE GENOMIC DNA]</scope>
    <source>
        <strain evidence="5 6">An794</strain>
    </source>
</reference>
<dbReference type="PROSITE" id="PS01117">
    <property type="entry name" value="HTH_MARR_1"/>
    <property type="match status" value="1"/>
</dbReference>
<dbReference type="RefSeq" id="WP_204793710.1">
    <property type="nucleotide sequence ID" value="NZ_JACSNQ010000016.1"/>
</dbReference>
<dbReference type="InterPro" id="IPR036388">
    <property type="entry name" value="WH-like_DNA-bd_sf"/>
</dbReference>
<dbReference type="SUPFAM" id="SSF46785">
    <property type="entry name" value="Winged helix' DNA-binding domain"/>
    <property type="match status" value="1"/>
</dbReference>